<reference evidence="2 3" key="1">
    <citation type="submission" date="2016-03" db="EMBL/GenBank/DDBJ databases">
        <title>Complete genome sequence of Pedobacter cryoconitis PAMC 27485.</title>
        <authorList>
            <person name="Lee J."/>
            <person name="Kim O.-S."/>
        </authorList>
    </citation>
    <scope>NUCLEOTIDE SEQUENCE [LARGE SCALE GENOMIC DNA]</scope>
    <source>
        <strain evidence="2 3">PAMC 27485</strain>
    </source>
</reference>
<evidence type="ECO:0000313" key="2">
    <source>
        <dbReference type="EMBL" id="AMQ01562.1"/>
    </source>
</evidence>
<keyword evidence="1" id="KW-0732">Signal</keyword>
<feature type="chain" id="PRO_5007280756" evidence="1">
    <location>
        <begin position="21"/>
        <end position="60"/>
    </location>
</feature>
<accession>A0A127VJW8</accession>
<dbReference type="EMBL" id="CP014504">
    <property type="protein sequence ID" value="AMQ01562.1"/>
    <property type="molecule type" value="Genomic_DNA"/>
</dbReference>
<protein>
    <submittedName>
        <fullName evidence="2">Uncharacterized protein</fullName>
    </submittedName>
</protein>
<dbReference type="KEGG" id="pcm:AY601_4733"/>
<dbReference type="AlphaFoldDB" id="A0A127VJW8"/>
<sequence precursor="true">MKVSLLSLLFLSLFIYSCQRQEKQQTSSAKKEHIASQEIKKTGADSVSKTTKVDYLNEIP</sequence>
<evidence type="ECO:0000256" key="1">
    <source>
        <dbReference type="SAM" id="SignalP"/>
    </source>
</evidence>
<proteinExistence type="predicted"/>
<gene>
    <name evidence="2" type="ORF">AY601_4733</name>
</gene>
<organism evidence="2 3">
    <name type="scientific">Pedobacter cryoconitis</name>
    <dbReference type="NCBI Taxonomy" id="188932"/>
    <lineage>
        <taxon>Bacteria</taxon>
        <taxon>Pseudomonadati</taxon>
        <taxon>Bacteroidota</taxon>
        <taxon>Sphingobacteriia</taxon>
        <taxon>Sphingobacteriales</taxon>
        <taxon>Sphingobacteriaceae</taxon>
        <taxon>Pedobacter</taxon>
    </lineage>
</organism>
<dbReference type="RefSeq" id="WP_068405923.1">
    <property type="nucleotide sequence ID" value="NZ_CP014504.1"/>
</dbReference>
<keyword evidence="3" id="KW-1185">Reference proteome</keyword>
<name>A0A127VJW8_9SPHI</name>
<dbReference type="PROSITE" id="PS51257">
    <property type="entry name" value="PROKAR_LIPOPROTEIN"/>
    <property type="match status" value="1"/>
</dbReference>
<dbReference type="PATRIC" id="fig|188932.3.peg.4910"/>
<dbReference type="Proteomes" id="UP000071561">
    <property type="component" value="Chromosome"/>
</dbReference>
<evidence type="ECO:0000313" key="3">
    <source>
        <dbReference type="Proteomes" id="UP000071561"/>
    </source>
</evidence>
<feature type="signal peptide" evidence="1">
    <location>
        <begin position="1"/>
        <end position="20"/>
    </location>
</feature>